<accession>A0AAV2FIM2</accession>
<feature type="transmembrane region" description="Helical" evidence="11">
    <location>
        <begin position="689"/>
        <end position="709"/>
    </location>
</feature>
<keyword evidence="7 9" id="KW-0472">Membrane</keyword>
<feature type="domain" description="Mechanosensitive ion channel MscS" evidence="12">
    <location>
        <begin position="735"/>
        <end position="799"/>
    </location>
</feature>
<keyword evidence="3" id="KW-0813">Transport</keyword>
<dbReference type="GO" id="GO:0050982">
    <property type="term" value="P:detection of mechanical stimulus"/>
    <property type="evidence" value="ECO:0007669"/>
    <property type="project" value="UniProtKB-ARBA"/>
</dbReference>
<evidence type="ECO:0000256" key="11">
    <source>
        <dbReference type="SAM" id="Phobius"/>
    </source>
</evidence>
<comment type="subcellular location">
    <subcellularLocation>
        <location evidence="1">Endomembrane system</location>
        <topology evidence="1">Multi-pass membrane protein</topology>
    </subcellularLocation>
    <subcellularLocation>
        <location evidence="9">Membrane</location>
    </subcellularLocation>
</comment>
<feature type="transmembrane region" description="Helical" evidence="11">
    <location>
        <begin position="300"/>
        <end position="318"/>
    </location>
</feature>
<evidence type="ECO:0000259" key="12">
    <source>
        <dbReference type="Pfam" id="PF00924"/>
    </source>
</evidence>
<protein>
    <recommendedName>
        <fullName evidence="9">Mechanosensitive ion channel protein</fullName>
    </recommendedName>
</protein>
<keyword evidence="8" id="KW-0407">Ion channel</keyword>
<dbReference type="EMBL" id="OZ034819">
    <property type="protein sequence ID" value="CAL1398114.1"/>
    <property type="molecule type" value="Genomic_DNA"/>
</dbReference>
<feature type="region of interest" description="Disordered" evidence="10">
    <location>
        <begin position="190"/>
        <end position="217"/>
    </location>
</feature>
<feature type="transmembrane region" description="Helical" evidence="11">
    <location>
        <begin position="419"/>
        <end position="441"/>
    </location>
</feature>
<feature type="transmembrane region" description="Helical" evidence="11">
    <location>
        <begin position="721"/>
        <end position="745"/>
    </location>
</feature>
<dbReference type="Pfam" id="PF25886">
    <property type="entry name" value="Msy1"/>
    <property type="match status" value="1"/>
</dbReference>
<feature type="transmembrane region" description="Helical" evidence="11">
    <location>
        <begin position="338"/>
        <end position="360"/>
    </location>
</feature>
<dbReference type="GO" id="GO:0006820">
    <property type="term" value="P:monoatomic anion transport"/>
    <property type="evidence" value="ECO:0007669"/>
    <property type="project" value="TreeGrafter"/>
</dbReference>
<evidence type="ECO:0000313" key="14">
    <source>
        <dbReference type="EMBL" id="CAL1398114.1"/>
    </source>
</evidence>
<dbReference type="GO" id="GO:0005886">
    <property type="term" value="C:plasma membrane"/>
    <property type="evidence" value="ECO:0007669"/>
    <property type="project" value="UniProtKB-UniRule"/>
</dbReference>
<evidence type="ECO:0000256" key="4">
    <source>
        <dbReference type="ARBA" id="ARBA00022692"/>
    </source>
</evidence>
<feature type="domain" description="Mechanosensitive ion channel protein Msy1/2-like transmembrane" evidence="13">
    <location>
        <begin position="292"/>
        <end position="444"/>
    </location>
</feature>
<feature type="compositionally biased region" description="Low complexity" evidence="10">
    <location>
        <begin position="49"/>
        <end position="63"/>
    </location>
</feature>
<evidence type="ECO:0000259" key="13">
    <source>
        <dbReference type="Pfam" id="PF25886"/>
    </source>
</evidence>
<evidence type="ECO:0000256" key="5">
    <source>
        <dbReference type="ARBA" id="ARBA00022989"/>
    </source>
</evidence>
<evidence type="ECO:0000256" key="3">
    <source>
        <dbReference type="ARBA" id="ARBA00022448"/>
    </source>
</evidence>
<evidence type="ECO:0000256" key="9">
    <source>
        <dbReference type="PIRNR" id="PIRNR017209"/>
    </source>
</evidence>
<dbReference type="PANTHER" id="PTHR31618">
    <property type="entry name" value="MECHANOSENSITIVE ION CHANNEL PROTEIN 5"/>
    <property type="match status" value="1"/>
</dbReference>
<dbReference type="InterPro" id="IPR058650">
    <property type="entry name" value="Msy1/2-like"/>
</dbReference>
<evidence type="ECO:0000256" key="6">
    <source>
        <dbReference type="ARBA" id="ARBA00023065"/>
    </source>
</evidence>
<dbReference type="InterPro" id="IPR010920">
    <property type="entry name" value="LSM_dom_sf"/>
</dbReference>
<dbReference type="GO" id="GO:0008381">
    <property type="term" value="F:mechanosensitive monoatomic ion channel activity"/>
    <property type="evidence" value="ECO:0007669"/>
    <property type="project" value="TreeGrafter"/>
</dbReference>
<comment type="similarity">
    <text evidence="2 9">Belongs to the MscS (TC 1.A.23) family.</text>
</comment>
<dbReference type="Proteomes" id="UP001497516">
    <property type="component" value="Chromosome 6"/>
</dbReference>
<evidence type="ECO:0000256" key="1">
    <source>
        <dbReference type="ARBA" id="ARBA00004127"/>
    </source>
</evidence>
<dbReference type="InterPro" id="IPR006685">
    <property type="entry name" value="MscS_channel_2nd"/>
</dbReference>
<organism evidence="14 15">
    <name type="scientific">Linum trigynum</name>
    <dbReference type="NCBI Taxonomy" id="586398"/>
    <lineage>
        <taxon>Eukaryota</taxon>
        <taxon>Viridiplantae</taxon>
        <taxon>Streptophyta</taxon>
        <taxon>Embryophyta</taxon>
        <taxon>Tracheophyta</taxon>
        <taxon>Spermatophyta</taxon>
        <taxon>Magnoliopsida</taxon>
        <taxon>eudicotyledons</taxon>
        <taxon>Gunneridae</taxon>
        <taxon>Pentapetalae</taxon>
        <taxon>rosids</taxon>
        <taxon>fabids</taxon>
        <taxon>Malpighiales</taxon>
        <taxon>Linaceae</taxon>
        <taxon>Linum</taxon>
    </lineage>
</organism>
<dbReference type="FunFam" id="2.30.30.60:FF:000003">
    <property type="entry name" value="Predicted mechanosensitive ion channel"/>
    <property type="match status" value="1"/>
</dbReference>
<feature type="compositionally biased region" description="Basic residues" evidence="10">
    <location>
        <begin position="1"/>
        <end position="19"/>
    </location>
</feature>
<keyword evidence="15" id="KW-1185">Reference proteome</keyword>
<dbReference type="InterPro" id="IPR023408">
    <property type="entry name" value="MscS_beta-dom_sf"/>
</dbReference>
<dbReference type="AlphaFoldDB" id="A0AAV2FIM2"/>
<keyword evidence="4 11" id="KW-0812">Transmembrane</keyword>
<dbReference type="PANTHER" id="PTHR31618:SF27">
    <property type="entry name" value="MECHANOSENSITIVE ION CHANNEL PROTEIN"/>
    <property type="match status" value="1"/>
</dbReference>
<dbReference type="Pfam" id="PF00924">
    <property type="entry name" value="MS_channel_2nd"/>
    <property type="match status" value="1"/>
</dbReference>
<dbReference type="Gene3D" id="2.30.30.60">
    <property type="match status" value="1"/>
</dbReference>
<evidence type="ECO:0000256" key="10">
    <source>
        <dbReference type="SAM" id="MobiDB-lite"/>
    </source>
</evidence>
<dbReference type="InterPro" id="IPR016688">
    <property type="entry name" value="MscS-like_plants/fungi"/>
</dbReference>
<dbReference type="SUPFAM" id="SSF50182">
    <property type="entry name" value="Sm-like ribonucleoproteins"/>
    <property type="match status" value="1"/>
</dbReference>
<gene>
    <name evidence="14" type="ORF">LTRI10_LOCUS38363</name>
</gene>
<evidence type="ECO:0000256" key="2">
    <source>
        <dbReference type="ARBA" id="ARBA00008017"/>
    </source>
</evidence>
<evidence type="ECO:0000256" key="8">
    <source>
        <dbReference type="ARBA" id="ARBA00023303"/>
    </source>
</evidence>
<feature type="transmembrane region" description="Helical" evidence="11">
    <location>
        <begin position="380"/>
        <end position="398"/>
    </location>
</feature>
<keyword evidence="6" id="KW-0406">Ion transport</keyword>
<keyword evidence="5 11" id="KW-1133">Transmembrane helix</keyword>
<name>A0AAV2FIM2_9ROSI</name>
<feature type="region of interest" description="Disordered" evidence="10">
    <location>
        <begin position="1"/>
        <end position="69"/>
    </location>
</feature>
<evidence type="ECO:0000313" key="15">
    <source>
        <dbReference type="Proteomes" id="UP001497516"/>
    </source>
</evidence>
<reference evidence="14 15" key="1">
    <citation type="submission" date="2024-04" db="EMBL/GenBank/DDBJ databases">
        <authorList>
            <person name="Fracassetti M."/>
        </authorList>
    </citation>
    <scope>NUCLEOTIDE SEQUENCE [LARGE SCALE GENOMIC DNA]</scope>
</reference>
<evidence type="ECO:0000256" key="7">
    <source>
        <dbReference type="ARBA" id="ARBA00023136"/>
    </source>
</evidence>
<proteinExistence type="inferred from homology"/>
<dbReference type="PIRSF" id="PIRSF017209">
    <property type="entry name" value="Memb_At2g17000_prd"/>
    <property type="match status" value="1"/>
</dbReference>
<sequence length="919" mass="103322">MDTLRKSFKSHPSYKHVRRLSAGIGGKSSSSSTASHEHLPILSPDEIINHSTNSNNNNMNSPSTRRKDYSTVDVDNNAGGVVPADDPNHMQREASFGFSSQAADEDPPTRLIHQFLSQQKPGEISLDMDLEMDELKAVDDRRQAPVIHAPAGGSPMSRRSSIRVSFDPSVSSAAYADAAAAAAAAATGTTDQSLRWRHHQNPAPSPSRGGGDGDEVVRCTSNRSFRKQASTLSRMKTKSRLLDPPEDEMERMSEIIAKSGQLYRSGLMSRTGAEDEDDDDLELEDLPEDFKKTKLNLSIIFQWLVLIAIVAGLIYTLAVPSFKRKRLAHLTLWKWEVLLLVLICGRLVSGWGIRIIVYFVERNFLLRKRVLYFVYGLKNGVQNCLWLGLVLLAWLLLFDKRVEQEARGRVKALKYLTKVLICCLVANFIWLLKILLVKVLASSFHVSTYFDRIQEALFNQYVIETLSGPPLIEQLRTRDEIERTAAEVAKLQSAGANVPPELRETVFSSAAGKVVGSGKMIGRSFKGRTNSSTVEKKAVGDESNTITIDHLHQLNTKNVSAWNMKRLINIVRHGSLSTLDEQILHGANHELEDESRKIKSEYEAKAAARKIFYNVAGPNSRYIYLEDLMRFMREEEALKTMSFFEGASETCRICKSSLKNWVVNAFRERRALALTLNDTKTAVNKLHHMVNVIVAIIILIISLLLLGIAPSSFFVLMGSQIVVVSFIFGNTAKTLFESIIFLFIVHPYDVGDRCEIDANGVQLVVEEMNILTTVFLRSDNQKVVYHNSTLATKCIGNYYRSPDMGDGIEFLVHVATPADKIATMKQKIISYIEGKKEHWYPSPMVITKDVDGLNAVKMAVWFRHRINHQDMGEKFSRRALLVEEIVKIFKELDIQYRLYPLDVNIRQIPPLPPLPYNVS</sequence>